<keyword evidence="8 12" id="KW-0406">Ion transport</keyword>
<dbReference type="eggNOG" id="KOG4294">
    <property type="taxonomic scope" value="Eukaryota"/>
</dbReference>
<evidence type="ECO:0000256" key="7">
    <source>
        <dbReference type="ARBA" id="ARBA00023053"/>
    </source>
</evidence>
<keyword evidence="9 13" id="KW-0472">Membrane</keyword>
<evidence type="ECO:0000256" key="2">
    <source>
        <dbReference type="ARBA" id="ARBA00007193"/>
    </source>
</evidence>
<dbReference type="PaxDb" id="7159-AAEL014232-PA"/>
<dbReference type="PANTHER" id="PTHR11690:SF288">
    <property type="entry name" value="AMILORIDE-SENSITIVE NA+ CHANNEL-RELATED"/>
    <property type="match status" value="1"/>
</dbReference>
<evidence type="ECO:0000256" key="9">
    <source>
        <dbReference type="ARBA" id="ARBA00023136"/>
    </source>
</evidence>
<accession>Q16GX8</accession>
<evidence type="ECO:0000256" key="13">
    <source>
        <dbReference type="SAM" id="Phobius"/>
    </source>
</evidence>
<dbReference type="VEuPathDB" id="VectorBase:AAEL010995"/>
<dbReference type="AlphaFoldDB" id="Q16GX8"/>
<evidence type="ECO:0000256" key="4">
    <source>
        <dbReference type="ARBA" id="ARBA00022461"/>
    </source>
</evidence>
<dbReference type="PhylomeDB" id="Q16GX8"/>
<dbReference type="PROSITE" id="PS01206">
    <property type="entry name" value="ASC"/>
    <property type="match status" value="1"/>
</dbReference>
<keyword evidence="6 13" id="KW-1133">Transmembrane helix</keyword>
<evidence type="ECO:0000256" key="12">
    <source>
        <dbReference type="RuleBase" id="RU000679"/>
    </source>
</evidence>
<keyword evidence="5 12" id="KW-0812">Transmembrane</keyword>
<reference evidence="14" key="2">
    <citation type="journal article" date="2007" name="Science">
        <title>Genome sequence of Aedes aegypti, a major arbovirus vector.</title>
        <authorList>
            <person name="Nene V."/>
            <person name="Wortman J.R."/>
            <person name="Lawson D."/>
            <person name="Haas B."/>
            <person name="Kodira C."/>
            <person name="Tu Z.J."/>
            <person name="Loftus B."/>
            <person name="Xi Z."/>
            <person name="Megy K."/>
            <person name="Grabherr M."/>
            <person name="Ren Q."/>
            <person name="Zdobnov E.M."/>
            <person name="Lobo N.F."/>
            <person name="Campbell K.S."/>
            <person name="Brown S.E."/>
            <person name="Bonaldo M.F."/>
            <person name="Zhu J."/>
            <person name="Sinkins S.P."/>
            <person name="Hogenkamp D.G."/>
            <person name="Amedeo P."/>
            <person name="Arensburger P."/>
            <person name="Atkinson P.W."/>
            <person name="Bidwell S."/>
            <person name="Biedler J."/>
            <person name="Birney E."/>
            <person name="Bruggner R.V."/>
            <person name="Costas J."/>
            <person name="Coy M.R."/>
            <person name="Crabtree J."/>
            <person name="Crawford M."/>
            <person name="Debruyn B."/>
            <person name="Decaprio D."/>
            <person name="Eiglmeier K."/>
            <person name="Eisenstadt E."/>
            <person name="El-Dorry H."/>
            <person name="Gelbart W.M."/>
            <person name="Gomes S.L."/>
            <person name="Hammond M."/>
            <person name="Hannick L.I."/>
            <person name="Hogan J.R."/>
            <person name="Holmes M.H."/>
            <person name="Jaffe D."/>
            <person name="Johnston J.S."/>
            <person name="Kennedy R.C."/>
            <person name="Koo H."/>
            <person name="Kravitz S."/>
            <person name="Kriventseva E.V."/>
            <person name="Kulp D."/>
            <person name="Labutti K."/>
            <person name="Lee E."/>
            <person name="Li S."/>
            <person name="Lovin D.D."/>
            <person name="Mao C."/>
            <person name="Mauceli E."/>
            <person name="Menck C.F."/>
            <person name="Miller J.R."/>
            <person name="Montgomery P."/>
            <person name="Mori A."/>
            <person name="Nascimento A.L."/>
            <person name="Naveira H.F."/>
            <person name="Nusbaum C."/>
            <person name="O'leary S."/>
            <person name="Orvis J."/>
            <person name="Pertea M."/>
            <person name="Quesneville H."/>
            <person name="Reidenbach K.R."/>
            <person name="Rogers Y.H."/>
            <person name="Roth C.W."/>
            <person name="Schneider J.R."/>
            <person name="Schatz M."/>
            <person name="Shumway M."/>
            <person name="Stanke M."/>
            <person name="Stinson E.O."/>
            <person name="Tubio J.M."/>
            <person name="Vanzee J.P."/>
            <person name="Verjovski-Almeida S."/>
            <person name="Werner D."/>
            <person name="White O."/>
            <person name="Wyder S."/>
            <person name="Zeng Q."/>
            <person name="Zhao Q."/>
            <person name="Zhao Y."/>
            <person name="Hill C.A."/>
            <person name="Raikhel A.S."/>
            <person name="Soares M.B."/>
            <person name="Knudson D.L."/>
            <person name="Lee N.H."/>
            <person name="Galagan J."/>
            <person name="Salzberg S.L."/>
            <person name="Paulsen I.T."/>
            <person name="Dimopoulos G."/>
            <person name="Collins F.H."/>
            <person name="Birren B."/>
            <person name="Fraser-Liggett C.M."/>
            <person name="Severson D.W."/>
        </authorList>
    </citation>
    <scope>NUCLEOTIDE SEQUENCE [LARGE SCALE GENOMIC DNA]</scope>
    <source>
        <strain evidence="14">Liverpool</strain>
    </source>
</reference>
<keyword evidence="3 12" id="KW-0813">Transport</keyword>
<comment type="subcellular location">
    <subcellularLocation>
        <location evidence="1">Membrane</location>
        <topology evidence="1">Multi-pass membrane protein</topology>
    </subcellularLocation>
</comment>
<dbReference type="Pfam" id="PF00858">
    <property type="entry name" value="ASC"/>
    <property type="match status" value="1"/>
</dbReference>
<dbReference type="HOGENOM" id="CLU_024950_1_1_1"/>
<dbReference type="InterPro" id="IPR001873">
    <property type="entry name" value="ENaC"/>
</dbReference>
<dbReference type="PANTHER" id="PTHR11690">
    <property type="entry name" value="AMILORIDE-SENSITIVE SODIUM CHANNEL-RELATED"/>
    <property type="match status" value="1"/>
</dbReference>
<reference evidence="14" key="1">
    <citation type="submission" date="2005-10" db="EMBL/GenBank/DDBJ databases">
        <authorList>
            <person name="Loftus B.J."/>
            <person name="Nene V.M."/>
            <person name="Hannick L.I."/>
            <person name="Bidwell S."/>
            <person name="Haas B."/>
            <person name="Amedeo P."/>
            <person name="Orvis J."/>
            <person name="Wortman J.R."/>
            <person name="White O.R."/>
            <person name="Salzberg S."/>
            <person name="Shumway M."/>
            <person name="Koo H."/>
            <person name="Zhao Y."/>
            <person name="Holmes M."/>
            <person name="Miller J."/>
            <person name="Schatz M."/>
            <person name="Pop M."/>
            <person name="Pai G."/>
            <person name="Utterback T."/>
            <person name="Rogers Y.-H."/>
            <person name="Kravitz S."/>
            <person name="Fraser C.M."/>
        </authorList>
    </citation>
    <scope>NUCLEOTIDE SEQUENCE</scope>
    <source>
        <strain evidence="14">Liverpool</strain>
    </source>
</reference>
<sequence length="497" mass="56941">YWWIIWMGTSLGACVFSIVTMYHKWDSNPVTIIYGAELEPVSTVPFPAVTICPLIKSRIEVFNLTQAYETLSRNISLDEQSVRMLRALAHVCPFIKNWKEFEDSAKEDIVFDLRTMVHSLKSLMVLCWWRSSVVPCESIMMERLVDDGICYTFNSLALHEIYRVDQISPDFLNFSNIAPQSDWTRDYGYRPGAGLNAYPNLPLTNGLISGVIVVSLARQIDYEPLCTGTYTGFKLAVHTPDEVAWTDDRFYRLDRLTTLMLDLSPKVTRASKKLRNLSPFRRNCYFSDERSLRFFKLYNQINCVAECISNYTLTKCGCVKFSMPRATDTKVCDASKIDCYQNSFLALYEMMVRANLAGVKFHSCNCMPSCSSVDYGVAISHDVFNYHDFPVELDFATNGVDPSLVMVSFKDRNYASMLRREMLGINQAIAELGGLFTLLLGASMLSLAEIVYYCCIRWLRRERPKRIKIVGAYVPPSRGHRIQVRVDPWAKRQRVSH</sequence>
<reference evidence="14" key="3">
    <citation type="submission" date="2012-09" db="EMBL/GenBank/DDBJ databases">
        <authorList>
            <consortium name="VectorBase"/>
        </authorList>
    </citation>
    <scope>NUCLEOTIDE SEQUENCE</scope>
    <source>
        <strain evidence="14">Liverpool</strain>
    </source>
</reference>
<dbReference type="Gene3D" id="1.10.287.770">
    <property type="entry name" value="YojJ-like"/>
    <property type="match status" value="1"/>
</dbReference>
<evidence type="ECO:0000256" key="11">
    <source>
        <dbReference type="ARBA" id="ARBA00023303"/>
    </source>
</evidence>
<organism evidence="14 15">
    <name type="scientific">Aedes aegypti</name>
    <name type="common">Yellowfever mosquito</name>
    <name type="synonym">Culex aegypti</name>
    <dbReference type="NCBI Taxonomy" id="7159"/>
    <lineage>
        <taxon>Eukaryota</taxon>
        <taxon>Metazoa</taxon>
        <taxon>Ecdysozoa</taxon>
        <taxon>Arthropoda</taxon>
        <taxon>Hexapoda</taxon>
        <taxon>Insecta</taxon>
        <taxon>Pterygota</taxon>
        <taxon>Neoptera</taxon>
        <taxon>Endopterygota</taxon>
        <taxon>Diptera</taxon>
        <taxon>Nematocera</taxon>
        <taxon>Culicoidea</taxon>
        <taxon>Culicidae</taxon>
        <taxon>Culicinae</taxon>
        <taxon>Aedini</taxon>
        <taxon>Aedes</taxon>
        <taxon>Stegomyia</taxon>
    </lineage>
</organism>
<name>Q16GX8_AEDAE</name>
<evidence type="ECO:0000256" key="6">
    <source>
        <dbReference type="ARBA" id="ARBA00022989"/>
    </source>
</evidence>
<keyword evidence="11 12" id="KW-0407">Ion channel</keyword>
<dbReference type="GO" id="GO:0015280">
    <property type="term" value="F:ligand-gated sodium channel activity"/>
    <property type="evidence" value="ECO:0007669"/>
    <property type="project" value="TreeGrafter"/>
</dbReference>
<evidence type="ECO:0000313" key="14">
    <source>
        <dbReference type="EMBL" id="EAT33495.1"/>
    </source>
</evidence>
<dbReference type="Proteomes" id="UP000682892">
    <property type="component" value="Unassembled WGS sequence"/>
</dbReference>
<evidence type="ECO:0000256" key="10">
    <source>
        <dbReference type="ARBA" id="ARBA00023201"/>
    </source>
</evidence>
<evidence type="ECO:0000256" key="3">
    <source>
        <dbReference type="ARBA" id="ARBA00022448"/>
    </source>
</evidence>
<feature type="transmembrane region" description="Helical" evidence="13">
    <location>
        <begin position="435"/>
        <end position="459"/>
    </location>
</feature>
<comment type="similarity">
    <text evidence="2 12">Belongs to the amiloride-sensitive sodium channel (TC 1.A.6) family.</text>
</comment>
<dbReference type="Gene3D" id="1.10.287.820">
    <property type="entry name" value="Acid-sensing ion channel domain"/>
    <property type="match status" value="1"/>
</dbReference>
<gene>
    <name evidence="14" type="ORF">AaeL_AAEL014232</name>
</gene>
<evidence type="ECO:0000256" key="1">
    <source>
        <dbReference type="ARBA" id="ARBA00004141"/>
    </source>
</evidence>
<evidence type="ECO:0000256" key="5">
    <source>
        <dbReference type="ARBA" id="ARBA00022692"/>
    </source>
</evidence>
<protein>
    <submittedName>
        <fullName evidence="14">AAEL014232-PA</fullName>
    </submittedName>
</protein>
<feature type="non-terminal residue" evidence="14">
    <location>
        <position position="1"/>
    </location>
</feature>
<dbReference type="OMA" id="HEYCVEN"/>
<keyword evidence="10 12" id="KW-0739">Sodium transport</keyword>
<dbReference type="EMBL" id="CH478228">
    <property type="protein sequence ID" value="EAT33495.1"/>
    <property type="molecule type" value="Genomic_DNA"/>
</dbReference>
<dbReference type="InterPro" id="IPR020903">
    <property type="entry name" value="ENaC_CS"/>
</dbReference>
<dbReference type="PRINTS" id="PR01078">
    <property type="entry name" value="AMINACHANNEL"/>
</dbReference>
<dbReference type="GO" id="GO:0005886">
    <property type="term" value="C:plasma membrane"/>
    <property type="evidence" value="ECO:0007669"/>
    <property type="project" value="TreeGrafter"/>
</dbReference>
<evidence type="ECO:0000313" key="15">
    <source>
        <dbReference type="Proteomes" id="UP000682892"/>
    </source>
</evidence>
<evidence type="ECO:0000256" key="8">
    <source>
        <dbReference type="ARBA" id="ARBA00023065"/>
    </source>
</evidence>
<proteinExistence type="inferred from homology"/>
<keyword evidence="7" id="KW-0915">Sodium</keyword>
<keyword evidence="4 12" id="KW-0894">Sodium channel</keyword>